<evidence type="ECO:0000313" key="3">
    <source>
        <dbReference type="Proteomes" id="UP001310594"/>
    </source>
</evidence>
<feature type="compositionally biased region" description="Basic and acidic residues" evidence="1">
    <location>
        <begin position="566"/>
        <end position="579"/>
    </location>
</feature>
<feature type="compositionally biased region" description="Acidic residues" evidence="1">
    <location>
        <begin position="465"/>
        <end position="490"/>
    </location>
</feature>
<name>A0AAN7WK20_9PEZI</name>
<feature type="region of interest" description="Disordered" evidence="1">
    <location>
        <begin position="434"/>
        <end position="617"/>
    </location>
</feature>
<sequence>MVIRATRDQVALKVRIYAENGGLLDTRVVRASRTTSVEDLSSVLQDDIVAAIADTDHRDFITARNGQHEFRYDIGFRFEVSGFRSYTWAKDEYPYPNIDTLADLFRKPDRVDKVVEVVVDIKVVKAGPKKDDWTVKVLARRYDWYEKKLYRIGISTATDKESDVTPEDRDALLAKLNAAEENNEIATYDALLASRGWNTKKEDPPTDLIATPVHDFGDVCFGNVTLITKVDDSHKEHIYFKPFDGNVTKKNLMDQIRRHYRGSSNKQISSGIPLLPSYIWNDIERAGTFVEAGWPKSGIKLAVQYVDRMELNSRIVFPEDLIVKLKSSGINEGVYMRNKIIKAMQNSLPTTKAQRDSKLMSCSDLFEKQYEKGWELELWMMQQDPAPRTLHRWLTGGGGRSAKLMTEFAMSEALSREAFEREKFRVYMQAIIGPRGKGPWMDEEDGEDEDEDEDEEPKGAKPDGAEDEDIENDSQNGDDAEEEDAEDQDEGANGREPAKTTAKRPVNHRNRPSTSQPKRSDPRGRRNRGSKPASSFTPINGNTTGRQHSGNSRPISTTRPTSEEPFDGREEENKRRTVESRPPAAHRGTDTGSVNQKSPRRADIKIREPRKSFGRSK</sequence>
<comment type="caution">
    <text evidence="2">The sequence shown here is derived from an EMBL/GenBank/DDBJ whole genome shotgun (WGS) entry which is preliminary data.</text>
</comment>
<protein>
    <submittedName>
        <fullName evidence="2">Uncharacterized protein</fullName>
    </submittedName>
</protein>
<dbReference type="AlphaFoldDB" id="A0AAN7WK20"/>
<feature type="compositionally biased region" description="Basic residues" evidence="1">
    <location>
        <begin position="501"/>
        <end position="511"/>
    </location>
</feature>
<proteinExistence type="predicted"/>
<dbReference type="Proteomes" id="UP001310594">
    <property type="component" value="Unassembled WGS sequence"/>
</dbReference>
<feature type="compositionally biased region" description="Polar residues" evidence="1">
    <location>
        <begin position="532"/>
        <end position="560"/>
    </location>
</feature>
<organism evidence="2 3">
    <name type="scientific">Elasticomyces elasticus</name>
    <dbReference type="NCBI Taxonomy" id="574655"/>
    <lineage>
        <taxon>Eukaryota</taxon>
        <taxon>Fungi</taxon>
        <taxon>Dikarya</taxon>
        <taxon>Ascomycota</taxon>
        <taxon>Pezizomycotina</taxon>
        <taxon>Dothideomycetes</taxon>
        <taxon>Dothideomycetidae</taxon>
        <taxon>Mycosphaerellales</taxon>
        <taxon>Teratosphaeriaceae</taxon>
        <taxon>Elasticomyces</taxon>
    </lineage>
</organism>
<feature type="compositionally biased region" description="Acidic residues" evidence="1">
    <location>
        <begin position="441"/>
        <end position="456"/>
    </location>
</feature>
<evidence type="ECO:0000313" key="2">
    <source>
        <dbReference type="EMBL" id="KAK5700723.1"/>
    </source>
</evidence>
<feature type="compositionally biased region" description="Basic and acidic residues" evidence="1">
    <location>
        <begin position="600"/>
        <end position="611"/>
    </location>
</feature>
<accession>A0AAN7WK20</accession>
<gene>
    <name evidence="2" type="ORF">LTR97_005240</name>
</gene>
<reference evidence="2" key="1">
    <citation type="submission" date="2023-08" db="EMBL/GenBank/DDBJ databases">
        <title>Black Yeasts Isolated from many extreme environments.</title>
        <authorList>
            <person name="Coleine C."/>
            <person name="Stajich J.E."/>
            <person name="Selbmann L."/>
        </authorList>
    </citation>
    <scope>NUCLEOTIDE SEQUENCE</scope>
    <source>
        <strain evidence="2">CCFEE 5810</strain>
    </source>
</reference>
<evidence type="ECO:0000256" key="1">
    <source>
        <dbReference type="SAM" id="MobiDB-lite"/>
    </source>
</evidence>
<dbReference type="EMBL" id="JAVRQU010000007">
    <property type="protein sequence ID" value="KAK5700723.1"/>
    <property type="molecule type" value="Genomic_DNA"/>
</dbReference>